<dbReference type="Pfam" id="PF01025">
    <property type="entry name" value="GrpE"/>
    <property type="match status" value="1"/>
</dbReference>
<sequence length="102" mass="11073">MTTDDAGTPPIADRIDDLITAADVAAEGDECAGIIDRLARLGVERVTAPAGTPFDPTLHRAIATLPTTCETDVNTIEATVRAGWRHRGHMIRYVEVKVRVHR</sequence>
<dbReference type="SUPFAM" id="SSF51064">
    <property type="entry name" value="Head domain of nucleotide exchange factor GrpE"/>
    <property type="match status" value="1"/>
</dbReference>
<keyword evidence="1" id="KW-0143">Chaperone</keyword>
<evidence type="ECO:0000256" key="1">
    <source>
        <dbReference type="ARBA" id="ARBA00023186"/>
    </source>
</evidence>
<protein>
    <submittedName>
        <fullName evidence="2">Nucleotide exchange factor GrpE</fullName>
    </submittedName>
</protein>
<dbReference type="InterPro" id="IPR000740">
    <property type="entry name" value="GrpE"/>
</dbReference>
<evidence type="ECO:0000313" key="2">
    <source>
        <dbReference type="EMBL" id="MEE2061341.1"/>
    </source>
</evidence>
<proteinExistence type="predicted"/>
<accession>A0ABU7LIE6</accession>
<keyword evidence="3" id="KW-1185">Reference proteome</keyword>
<comment type="caution">
    <text evidence="2">The sequence shown here is derived from an EMBL/GenBank/DDBJ whole genome shotgun (WGS) entry which is preliminary data.</text>
</comment>
<dbReference type="RefSeq" id="WP_330136496.1">
    <property type="nucleotide sequence ID" value="NZ_JAUTXY010000017.1"/>
</dbReference>
<dbReference type="InterPro" id="IPR009012">
    <property type="entry name" value="GrpE_head"/>
</dbReference>
<dbReference type="Gene3D" id="2.30.22.10">
    <property type="entry name" value="Head domain of nucleotide exchange factor GrpE"/>
    <property type="match status" value="1"/>
</dbReference>
<evidence type="ECO:0000313" key="3">
    <source>
        <dbReference type="Proteomes" id="UP001336020"/>
    </source>
</evidence>
<dbReference type="Proteomes" id="UP001336020">
    <property type="component" value="Unassembled WGS sequence"/>
</dbReference>
<gene>
    <name evidence="2" type="primary">grpE</name>
    <name evidence="2" type="ORF">Q7514_27825</name>
</gene>
<reference evidence="2 3" key="1">
    <citation type="submission" date="2023-07" db="EMBL/GenBank/DDBJ databases">
        <authorList>
            <person name="Girao M."/>
            <person name="Carvalho M.F."/>
        </authorList>
    </citation>
    <scope>NUCLEOTIDE SEQUENCE [LARGE SCALE GENOMIC DNA]</scope>
    <source>
        <strain evidence="2 3">YIM65754</strain>
    </source>
</reference>
<name>A0ABU7LIE6_9NOCA</name>
<organism evidence="2 3">
    <name type="scientific">Rhodococcus artemisiae</name>
    <dbReference type="NCBI Taxonomy" id="714159"/>
    <lineage>
        <taxon>Bacteria</taxon>
        <taxon>Bacillati</taxon>
        <taxon>Actinomycetota</taxon>
        <taxon>Actinomycetes</taxon>
        <taxon>Mycobacteriales</taxon>
        <taxon>Nocardiaceae</taxon>
        <taxon>Rhodococcus</taxon>
    </lineage>
</organism>
<dbReference type="EMBL" id="JAUTXY010000017">
    <property type="protein sequence ID" value="MEE2061341.1"/>
    <property type="molecule type" value="Genomic_DNA"/>
</dbReference>